<reference evidence="1 2" key="1">
    <citation type="submission" date="2018-08" db="EMBL/GenBank/DDBJ databases">
        <title>A genome reference for cultivated species of the human gut microbiota.</title>
        <authorList>
            <person name="Zou Y."/>
            <person name="Xue W."/>
            <person name="Luo G."/>
        </authorList>
    </citation>
    <scope>NUCLEOTIDE SEQUENCE [LARGE SCALE GENOMIC DNA]</scope>
    <source>
        <strain evidence="1 2">TF09-12</strain>
    </source>
</reference>
<accession>A0A3E4QKD5</accession>
<gene>
    <name evidence="1" type="ORF">DXC89_06145</name>
</gene>
<proteinExistence type="predicted"/>
<dbReference type="Proteomes" id="UP000260835">
    <property type="component" value="Unassembled WGS sequence"/>
</dbReference>
<organism evidence="1 2">
    <name type="scientific">Prevotella disiens</name>
    <dbReference type="NCBI Taxonomy" id="28130"/>
    <lineage>
        <taxon>Bacteria</taxon>
        <taxon>Pseudomonadati</taxon>
        <taxon>Bacteroidota</taxon>
        <taxon>Bacteroidia</taxon>
        <taxon>Bacteroidales</taxon>
        <taxon>Prevotellaceae</taxon>
        <taxon>Prevotella</taxon>
    </lineage>
</organism>
<evidence type="ECO:0000313" key="1">
    <source>
        <dbReference type="EMBL" id="RGL00529.1"/>
    </source>
</evidence>
<comment type="caution">
    <text evidence="1">The sequence shown here is derived from an EMBL/GenBank/DDBJ whole genome shotgun (WGS) entry which is preliminary data.</text>
</comment>
<evidence type="ECO:0000313" key="2">
    <source>
        <dbReference type="Proteomes" id="UP000260835"/>
    </source>
</evidence>
<name>A0A3E4QKD5_9BACT</name>
<protein>
    <submittedName>
        <fullName evidence="1">Uncharacterized protein</fullName>
    </submittedName>
</protein>
<sequence>MQSYCKRVQRKFIFNLPSAAIGYAKLLQTSAKKIHFQFAECSYRLCKDKNILLKSESFVRKE</sequence>
<dbReference type="AlphaFoldDB" id="A0A3E4QKD5"/>
<dbReference type="EMBL" id="QSRD01000037">
    <property type="protein sequence ID" value="RGL00529.1"/>
    <property type="molecule type" value="Genomic_DNA"/>
</dbReference>